<dbReference type="AlphaFoldDB" id="A0A5A7N8L5"/>
<feature type="transmembrane region" description="Helical" evidence="7">
    <location>
        <begin position="76"/>
        <end position="102"/>
    </location>
</feature>
<reference evidence="8 9" key="1">
    <citation type="submission" date="2019-09" db="EMBL/GenBank/DDBJ databases">
        <title>NBRP : Genome information of microbial organism related human and environment.</title>
        <authorList>
            <person name="Hattori M."/>
            <person name="Oshima K."/>
            <person name="Inaba H."/>
            <person name="Suda W."/>
            <person name="Sakamoto M."/>
            <person name="Iino T."/>
            <person name="Kitahara M."/>
            <person name="Oshida Y."/>
            <person name="Iida T."/>
            <person name="Kudo T."/>
            <person name="Itoh T."/>
            <person name="Ohkuma M."/>
        </authorList>
    </citation>
    <scope>NUCLEOTIDE SEQUENCE [LARGE SCALE GENOMIC DNA]</scope>
    <source>
        <strain evidence="8 9">Q-1</strain>
    </source>
</reference>
<feature type="transmembrane region" description="Helical" evidence="7">
    <location>
        <begin position="162"/>
        <end position="191"/>
    </location>
</feature>
<name>A0A5A7N8L5_9PROT</name>
<evidence type="ECO:0000256" key="3">
    <source>
        <dbReference type="ARBA" id="ARBA00022475"/>
    </source>
</evidence>
<evidence type="ECO:0000256" key="6">
    <source>
        <dbReference type="ARBA" id="ARBA00023136"/>
    </source>
</evidence>
<keyword evidence="4 7" id="KW-0812">Transmembrane</keyword>
<evidence type="ECO:0000256" key="5">
    <source>
        <dbReference type="ARBA" id="ARBA00022989"/>
    </source>
</evidence>
<dbReference type="PANTHER" id="PTHR30065:SF8">
    <property type="entry name" value="FLAGELLAR BIOSYNTHETIC PROTEIN FLIR"/>
    <property type="match status" value="1"/>
</dbReference>
<dbReference type="EMBL" id="BKCN01000003">
    <property type="protein sequence ID" value="GER03336.1"/>
    <property type="molecule type" value="Genomic_DNA"/>
</dbReference>
<dbReference type="Proteomes" id="UP000324996">
    <property type="component" value="Unassembled WGS sequence"/>
</dbReference>
<feature type="transmembrane region" description="Helical" evidence="7">
    <location>
        <begin position="20"/>
        <end position="38"/>
    </location>
</feature>
<comment type="caution">
    <text evidence="8">The sequence shown here is derived from an EMBL/GenBank/DDBJ whole genome shotgun (WGS) entry which is preliminary data.</text>
</comment>
<evidence type="ECO:0008006" key="10">
    <source>
        <dbReference type="Google" id="ProtNLM"/>
    </source>
</evidence>
<dbReference type="PRINTS" id="PR00953">
    <property type="entry name" value="TYPE3IMRPROT"/>
</dbReference>
<evidence type="ECO:0000256" key="1">
    <source>
        <dbReference type="ARBA" id="ARBA00004651"/>
    </source>
</evidence>
<proteinExistence type="inferred from homology"/>
<sequence>MGFDAPAQHGAPDLPDAPFILFQALFFEISIGAFLGLAGRMFITALVTAGQMISQMIGLSNIFVMPNVSMQLGSVVGAFLMLSGLVFIFASGLHLLSIDALARSYIGLPMGRIPDMDWISQNFVAVVAHSFRLAVELASPFLVLGFIYYLGLGLVNKAMQQLPVFFVSIPAAIAGGLFILILSVSAMLTLFRDSYADWLMRLTVL</sequence>
<evidence type="ECO:0000313" key="9">
    <source>
        <dbReference type="Proteomes" id="UP000324996"/>
    </source>
</evidence>
<dbReference type="GO" id="GO:0005886">
    <property type="term" value="C:plasma membrane"/>
    <property type="evidence" value="ECO:0007669"/>
    <property type="project" value="UniProtKB-SubCell"/>
</dbReference>
<gene>
    <name evidence="8" type="ORF">JCM17846_10180</name>
</gene>
<feature type="transmembrane region" description="Helical" evidence="7">
    <location>
        <begin position="123"/>
        <end position="150"/>
    </location>
</feature>
<keyword evidence="9" id="KW-1185">Reference proteome</keyword>
<dbReference type="Pfam" id="PF01311">
    <property type="entry name" value="Bac_export_1"/>
    <property type="match status" value="1"/>
</dbReference>
<keyword evidence="6 7" id="KW-0472">Membrane</keyword>
<dbReference type="RefSeq" id="WP_313979368.1">
    <property type="nucleotide sequence ID" value="NZ_BKCN01000003.1"/>
</dbReference>
<evidence type="ECO:0000256" key="2">
    <source>
        <dbReference type="ARBA" id="ARBA00009772"/>
    </source>
</evidence>
<protein>
    <recommendedName>
        <fullName evidence="10">Flagellar biosynthetic protein FliR</fullName>
    </recommendedName>
</protein>
<keyword evidence="3" id="KW-1003">Cell membrane</keyword>
<evidence type="ECO:0000256" key="4">
    <source>
        <dbReference type="ARBA" id="ARBA00022692"/>
    </source>
</evidence>
<dbReference type="PANTHER" id="PTHR30065">
    <property type="entry name" value="FLAGELLAR BIOSYNTHETIC PROTEIN FLIR"/>
    <property type="match status" value="1"/>
</dbReference>
<dbReference type="GO" id="GO:0006605">
    <property type="term" value="P:protein targeting"/>
    <property type="evidence" value="ECO:0007669"/>
    <property type="project" value="InterPro"/>
</dbReference>
<organism evidence="8 9">
    <name type="scientific">Iodidimonas nitroreducens</name>
    <dbReference type="NCBI Taxonomy" id="1236968"/>
    <lineage>
        <taxon>Bacteria</taxon>
        <taxon>Pseudomonadati</taxon>
        <taxon>Pseudomonadota</taxon>
        <taxon>Alphaproteobacteria</taxon>
        <taxon>Iodidimonadales</taxon>
        <taxon>Iodidimonadaceae</taxon>
        <taxon>Iodidimonas</taxon>
    </lineage>
</organism>
<comment type="subcellular location">
    <subcellularLocation>
        <location evidence="1">Cell membrane</location>
        <topology evidence="1">Multi-pass membrane protein</topology>
    </subcellularLocation>
</comment>
<dbReference type="InterPro" id="IPR002010">
    <property type="entry name" value="T3SS_IM_R"/>
</dbReference>
<keyword evidence="5 7" id="KW-1133">Transmembrane helix</keyword>
<comment type="similarity">
    <text evidence="2">Belongs to the FliR/MopE/SpaR family.</text>
</comment>
<evidence type="ECO:0000256" key="7">
    <source>
        <dbReference type="SAM" id="Phobius"/>
    </source>
</evidence>
<accession>A0A5A7N8L5</accession>
<evidence type="ECO:0000313" key="8">
    <source>
        <dbReference type="EMBL" id="GER03336.1"/>
    </source>
</evidence>